<dbReference type="PANTHER" id="PTHR43701">
    <property type="entry name" value="MEMBRANE TRANSPORTER PROTEIN MJ0441-RELATED"/>
    <property type="match status" value="1"/>
</dbReference>
<dbReference type="Proteomes" id="UP000276232">
    <property type="component" value="Unassembled WGS sequence"/>
</dbReference>
<keyword evidence="6" id="KW-1003">Cell membrane</keyword>
<keyword evidence="3 6" id="KW-0812">Transmembrane</keyword>
<name>A0A3N1HQ99_9ACTN</name>
<feature type="transmembrane region" description="Helical" evidence="6">
    <location>
        <begin position="45"/>
        <end position="64"/>
    </location>
</feature>
<feature type="transmembrane region" description="Helical" evidence="6">
    <location>
        <begin position="163"/>
        <end position="183"/>
    </location>
</feature>
<feature type="transmembrane region" description="Helical" evidence="6">
    <location>
        <begin position="97"/>
        <end position="116"/>
    </location>
</feature>
<protein>
    <recommendedName>
        <fullName evidence="6">Probable membrane transporter protein</fullName>
    </recommendedName>
</protein>
<comment type="subcellular location">
    <subcellularLocation>
        <location evidence="6">Cell membrane</location>
        <topology evidence="6">Multi-pass membrane protein</topology>
    </subcellularLocation>
    <subcellularLocation>
        <location evidence="1">Membrane</location>
        <topology evidence="1">Multi-pass membrane protein</topology>
    </subcellularLocation>
</comment>
<accession>A0A3N1HQ99</accession>
<evidence type="ECO:0000313" key="8">
    <source>
        <dbReference type="Proteomes" id="UP000276232"/>
    </source>
</evidence>
<keyword evidence="8" id="KW-1185">Reference proteome</keyword>
<evidence type="ECO:0000256" key="6">
    <source>
        <dbReference type="RuleBase" id="RU363041"/>
    </source>
</evidence>
<keyword evidence="4 6" id="KW-1133">Transmembrane helix</keyword>
<feature type="transmembrane region" description="Helical" evidence="6">
    <location>
        <begin position="254"/>
        <end position="271"/>
    </location>
</feature>
<reference evidence="7 8" key="1">
    <citation type="journal article" date="2015" name="Stand. Genomic Sci.">
        <title>Genomic Encyclopedia of Bacterial and Archaeal Type Strains, Phase III: the genomes of soil and plant-associated and newly described type strains.</title>
        <authorList>
            <person name="Whitman W.B."/>
            <person name="Woyke T."/>
            <person name="Klenk H.P."/>
            <person name="Zhou Y."/>
            <person name="Lilburn T.G."/>
            <person name="Beck B.J."/>
            <person name="De Vos P."/>
            <person name="Vandamme P."/>
            <person name="Eisen J.A."/>
            <person name="Garrity G."/>
            <person name="Hugenholtz P."/>
            <person name="Kyrpides N.C."/>
        </authorList>
    </citation>
    <scope>NUCLEOTIDE SEQUENCE [LARGE SCALE GENOMIC DNA]</scope>
    <source>
        <strain evidence="7 8">CECT 7306</strain>
    </source>
</reference>
<gene>
    <name evidence="7" type="ORF">EDC03_0819</name>
</gene>
<feature type="transmembrane region" description="Helical" evidence="6">
    <location>
        <begin position="71"/>
        <end position="91"/>
    </location>
</feature>
<dbReference type="OrthoDB" id="528320at2"/>
<evidence type="ECO:0000256" key="3">
    <source>
        <dbReference type="ARBA" id="ARBA00022692"/>
    </source>
</evidence>
<dbReference type="InterPro" id="IPR051598">
    <property type="entry name" value="TSUP/Inactive_protease-like"/>
</dbReference>
<feature type="transmembrane region" description="Helical" evidence="6">
    <location>
        <begin position="190"/>
        <end position="217"/>
    </location>
</feature>
<evidence type="ECO:0000256" key="4">
    <source>
        <dbReference type="ARBA" id="ARBA00022989"/>
    </source>
</evidence>
<dbReference type="EMBL" id="RJKN01000002">
    <property type="protein sequence ID" value="ROP44693.1"/>
    <property type="molecule type" value="Genomic_DNA"/>
</dbReference>
<dbReference type="InterPro" id="IPR002781">
    <property type="entry name" value="TM_pro_TauE-like"/>
</dbReference>
<dbReference type="InParanoid" id="A0A3N1HQ99"/>
<evidence type="ECO:0000256" key="5">
    <source>
        <dbReference type="ARBA" id="ARBA00023136"/>
    </source>
</evidence>
<feature type="transmembrane region" description="Helical" evidence="6">
    <location>
        <begin position="229"/>
        <end position="247"/>
    </location>
</feature>
<dbReference type="AlphaFoldDB" id="A0A3N1HQ99"/>
<organism evidence="7 8">
    <name type="scientific">Pseudokineococcus lusitanus</name>
    <dbReference type="NCBI Taxonomy" id="763993"/>
    <lineage>
        <taxon>Bacteria</taxon>
        <taxon>Bacillati</taxon>
        <taxon>Actinomycetota</taxon>
        <taxon>Actinomycetes</taxon>
        <taxon>Kineosporiales</taxon>
        <taxon>Kineosporiaceae</taxon>
        <taxon>Pseudokineococcus</taxon>
    </lineage>
</organism>
<evidence type="ECO:0000256" key="1">
    <source>
        <dbReference type="ARBA" id="ARBA00004141"/>
    </source>
</evidence>
<dbReference type="PANTHER" id="PTHR43701:SF2">
    <property type="entry name" value="MEMBRANE TRANSPORTER PROTEIN YJNA-RELATED"/>
    <property type="match status" value="1"/>
</dbReference>
<proteinExistence type="inferred from homology"/>
<comment type="caution">
    <text evidence="7">The sequence shown here is derived from an EMBL/GenBank/DDBJ whole genome shotgun (WGS) entry which is preliminary data.</text>
</comment>
<dbReference type="RefSeq" id="WP_123379273.1">
    <property type="nucleotide sequence ID" value="NZ_RJKN01000002.1"/>
</dbReference>
<evidence type="ECO:0000313" key="7">
    <source>
        <dbReference type="EMBL" id="ROP44693.1"/>
    </source>
</evidence>
<dbReference type="GO" id="GO:0005886">
    <property type="term" value="C:plasma membrane"/>
    <property type="evidence" value="ECO:0007669"/>
    <property type="project" value="UniProtKB-SubCell"/>
</dbReference>
<evidence type="ECO:0000256" key="2">
    <source>
        <dbReference type="ARBA" id="ARBA00009142"/>
    </source>
</evidence>
<comment type="similarity">
    <text evidence="2 6">Belongs to the 4-toluene sulfonate uptake permease (TSUP) (TC 2.A.102) family.</text>
</comment>
<feature type="transmembrane region" description="Helical" evidence="6">
    <location>
        <begin position="137"/>
        <end position="157"/>
    </location>
</feature>
<sequence length="294" mass="28547">MGSVVLVLPLALVVGLSLGLLGGGGSILAVPLLTYVAGMEPHEAVASSLVVVGVTSAVAALSHARRGNVRWGTGLLFGAAGMAGAFAGGVIGSRIPGAVLMVAFAVMMLATAAAMLRGRRARSGAGEGAHERKVARVVLDGLAVGLVTGLVGAGGGFLVVPALVLLGGLGMPAAVGTSLLVIAMKSAGGLAGYLTGVSLDWTLVGAVTAVAVVGSLLGARLVPLVPEAALRRGFGVFVLVMGLVVLVQELPATAGAVLVGAAALVALAVVVCRHPAVPCPVRRRPVGPAAAAAA</sequence>
<keyword evidence="5 6" id="KW-0472">Membrane</keyword>
<dbReference type="Pfam" id="PF01925">
    <property type="entry name" value="TauE"/>
    <property type="match status" value="1"/>
</dbReference>